<evidence type="ECO:0000313" key="11">
    <source>
        <dbReference type="Proteomes" id="UP000019402"/>
    </source>
</evidence>
<proteinExistence type="inferred from homology"/>
<sequence length="639" mass="73246">MIKYIQITALFILNFCTWAHAQKLEQYLLPSPQEICIKEGHLNQIHGAFLNDDSFIKLIKNLSSFQFTGSINSYHSPLFTNTFSLEIDSCSLPQKQAYQLTIDSISIKITGTDEAALYYGQQTLQQIFQYSKDTGMPIPCLSITDWPDFERRGYMLDISRDKVPTMETLYQIIDLLSRWKINELQLYTEHTFAYKNHPTVWKDASPITAEEIKKLDSYCKSKFIDLVPNQNSFGHMENWLMHDEYLHLAECPTDCETIWGVRSRHSLNPLLPASFHLMQELYAELLPNFSSPYFNIGCDETVELGNGLSKQACKKQGKGKVYLDFVKKLNAEANKHGKKTQFWGDIILKHPELIPSIPKNMTAMVWGYNSDYPFEKNLPKFKEAGLDYYVCPGTSTWRSEIGRNKDAFVNLKRAALYGKQFGAKGYINTNWGDWGHWQPLSVCYPTMATGAAYSWNAEKDPTKQLPLALSHFVFKDSTGYLAEALLKLGDAYLACKIPEGNANAFHLMLRRYKWTMKGHYQTKMITKENLINAEQEIDSALTLLSKAAPRCPDAQITLDEIEQAAMLAKHGIHLGLERLNARGFATENIEHESILALTMELQELIEKHQQLWTIRNREGGLQRSSQKLIDLLEYYQTIQ</sequence>
<feature type="domain" description="Beta-hexosaminidase bacterial type N-terminal" evidence="9">
    <location>
        <begin position="82"/>
        <end position="146"/>
    </location>
</feature>
<evidence type="ECO:0000313" key="10">
    <source>
        <dbReference type="EMBL" id="GAF04720.1"/>
    </source>
</evidence>
<feature type="domain" description="Glycoside hydrolase family 20 catalytic" evidence="8">
    <location>
        <begin position="149"/>
        <end position="392"/>
    </location>
</feature>
<dbReference type="Pfam" id="PF00728">
    <property type="entry name" value="Glyco_hydro_20"/>
    <property type="match status" value="1"/>
</dbReference>
<reference evidence="10 11" key="1">
    <citation type="journal article" date="2014" name="Genome Announc.">
        <title>Draft Genome Sequence of Cytophaga fermentans JCM 21142T, a Facultative Anaerobe Isolated from Marine Mud.</title>
        <authorList>
            <person name="Starns D."/>
            <person name="Oshima K."/>
            <person name="Suda W."/>
            <person name="Iino T."/>
            <person name="Yuki M."/>
            <person name="Inoue J."/>
            <person name="Kitamura K."/>
            <person name="Iida T."/>
            <person name="Darby A."/>
            <person name="Hattori M."/>
            <person name="Ohkuma M."/>
        </authorList>
    </citation>
    <scope>NUCLEOTIDE SEQUENCE [LARGE SCALE GENOMIC DNA]</scope>
    <source>
        <strain evidence="10 11">JCM 21142</strain>
    </source>
</reference>
<dbReference type="CDD" id="cd06565">
    <property type="entry name" value="GH20_GcnA-like"/>
    <property type="match status" value="1"/>
</dbReference>
<evidence type="ECO:0000256" key="7">
    <source>
        <dbReference type="SAM" id="SignalP"/>
    </source>
</evidence>
<evidence type="ECO:0000259" key="9">
    <source>
        <dbReference type="Pfam" id="PF02838"/>
    </source>
</evidence>
<keyword evidence="4" id="KW-0378">Hydrolase</keyword>
<dbReference type="InterPro" id="IPR015883">
    <property type="entry name" value="Glyco_hydro_20_cat"/>
</dbReference>
<name>W7Y1D7_9BACT</name>
<dbReference type="SUPFAM" id="SSF51445">
    <property type="entry name" value="(Trans)glycosidases"/>
    <property type="match status" value="1"/>
</dbReference>
<feature type="signal peptide" evidence="7">
    <location>
        <begin position="1"/>
        <end position="21"/>
    </location>
</feature>
<comment type="catalytic activity">
    <reaction evidence="1">
        <text>Hydrolysis of terminal non-reducing N-acetyl-D-hexosamine residues in N-acetyl-beta-D-hexosaminides.</text>
        <dbReference type="EC" id="3.2.1.52"/>
    </reaction>
</comment>
<feature type="chain" id="PRO_5004903895" description="beta-N-acetylhexosaminidase" evidence="7">
    <location>
        <begin position="22"/>
        <end position="639"/>
    </location>
</feature>
<dbReference type="PANTHER" id="PTHR22600">
    <property type="entry name" value="BETA-HEXOSAMINIDASE"/>
    <property type="match status" value="1"/>
</dbReference>
<dbReference type="Gene3D" id="3.20.20.80">
    <property type="entry name" value="Glycosidases"/>
    <property type="match status" value="1"/>
</dbReference>
<dbReference type="AlphaFoldDB" id="W7Y1D7"/>
<evidence type="ECO:0000256" key="3">
    <source>
        <dbReference type="ARBA" id="ARBA00012663"/>
    </source>
</evidence>
<evidence type="ECO:0000256" key="1">
    <source>
        <dbReference type="ARBA" id="ARBA00001231"/>
    </source>
</evidence>
<keyword evidence="5" id="KW-0326">Glycosidase</keyword>
<dbReference type="InterPro" id="IPR025705">
    <property type="entry name" value="Beta_hexosaminidase_sua/sub"/>
</dbReference>
<keyword evidence="7" id="KW-0732">Signal</keyword>
<dbReference type="Proteomes" id="UP000019402">
    <property type="component" value="Unassembled WGS sequence"/>
</dbReference>
<dbReference type="InterPro" id="IPR015882">
    <property type="entry name" value="HEX_bac_N"/>
</dbReference>
<evidence type="ECO:0000259" key="8">
    <source>
        <dbReference type="Pfam" id="PF00728"/>
    </source>
</evidence>
<dbReference type="InterPro" id="IPR029018">
    <property type="entry name" value="Hex-like_dom2"/>
</dbReference>
<dbReference type="PRINTS" id="PR00738">
    <property type="entry name" value="GLHYDRLASE20"/>
</dbReference>
<comment type="caution">
    <text evidence="10">The sequence shown here is derived from an EMBL/GenBank/DDBJ whole genome shotgun (WGS) entry which is preliminary data.</text>
</comment>
<keyword evidence="11" id="KW-1185">Reference proteome</keyword>
<gene>
    <name evidence="10" type="ORF">JCM21142_93437</name>
</gene>
<dbReference type="InterPro" id="IPR017853">
    <property type="entry name" value="GH"/>
</dbReference>
<dbReference type="RefSeq" id="WP_200871405.1">
    <property type="nucleotide sequence ID" value="NZ_BAMD01000054.1"/>
</dbReference>
<evidence type="ECO:0000256" key="6">
    <source>
        <dbReference type="PIRSR" id="PIRSR625705-1"/>
    </source>
</evidence>
<feature type="active site" description="Proton donor" evidence="6">
    <location>
        <position position="300"/>
    </location>
</feature>
<dbReference type="Gene3D" id="3.30.379.10">
    <property type="entry name" value="Chitobiase/beta-hexosaminidase domain 2-like"/>
    <property type="match status" value="1"/>
</dbReference>
<dbReference type="Pfam" id="PF02838">
    <property type="entry name" value="Glyco_hydro_20b"/>
    <property type="match status" value="1"/>
</dbReference>
<dbReference type="GO" id="GO:0030203">
    <property type="term" value="P:glycosaminoglycan metabolic process"/>
    <property type="evidence" value="ECO:0007669"/>
    <property type="project" value="TreeGrafter"/>
</dbReference>
<dbReference type="SUPFAM" id="SSF55545">
    <property type="entry name" value="beta-N-acetylhexosaminidase-like domain"/>
    <property type="match status" value="1"/>
</dbReference>
<protein>
    <recommendedName>
        <fullName evidence="3">beta-N-acetylhexosaminidase</fullName>
        <ecNumber evidence="3">3.2.1.52</ecNumber>
    </recommendedName>
</protein>
<evidence type="ECO:0000256" key="5">
    <source>
        <dbReference type="ARBA" id="ARBA00023295"/>
    </source>
</evidence>
<dbReference type="STRING" id="869213.GCA_000517085_02454"/>
<accession>W7Y1D7</accession>
<dbReference type="GO" id="GO:0005975">
    <property type="term" value="P:carbohydrate metabolic process"/>
    <property type="evidence" value="ECO:0007669"/>
    <property type="project" value="InterPro"/>
</dbReference>
<dbReference type="GO" id="GO:0016020">
    <property type="term" value="C:membrane"/>
    <property type="evidence" value="ECO:0007669"/>
    <property type="project" value="TreeGrafter"/>
</dbReference>
<evidence type="ECO:0000256" key="4">
    <source>
        <dbReference type="ARBA" id="ARBA00022801"/>
    </source>
</evidence>
<dbReference type="EMBL" id="BAMD01000054">
    <property type="protein sequence ID" value="GAF04720.1"/>
    <property type="molecule type" value="Genomic_DNA"/>
</dbReference>
<dbReference type="PANTHER" id="PTHR22600:SF57">
    <property type="entry name" value="BETA-N-ACETYLHEXOSAMINIDASE"/>
    <property type="match status" value="1"/>
</dbReference>
<comment type="similarity">
    <text evidence="2">Belongs to the glycosyl hydrolase 20 family.</text>
</comment>
<dbReference type="GO" id="GO:0004563">
    <property type="term" value="F:beta-N-acetylhexosaminidase activity"/>
    <property type="evidence" value="ECO:0007669"/>
    <property type="project" value="UniProtKB-EC"/>
</dbReference>
<evidence type="ECO:0000256" key="2">
    <source>
        <dbReference type="ARBA" id="ARBA00006285"/>
    </source>
</evidence>
<dbReference type="eggNOG" id="COG3525">
    <property type="taxonomic scope" value="Bacteria"/>
</dbReference>
<organism evidence="10 11">
    <name type="scientific">Saccharicrinis fermentans DSM 9555 = JCM 21142</name>
    <dbReference type="NCBI Taxonomy" id="869213"/>
    <lineage>
        <taxon>Bacteria</taxon>
        <taxon>Pseudomonadati</taxon>
        <taxon>Bacteroidota</taxon>
        <taxon>Bacteroidia</taxon>
        <taxon>Marinilabiliales</taxon>
        <taxon>Marinilabiliaceae</taxon>
        <taxon>Saccharicrinis</taxon>
    </lineage>
</organism>
<dbReference type="EC" id="3.2.1.52" evidence="3"/>